<gene>
    <name evidence="3" type="ORF">BJY01DRAFT_261400</name>
</gene>
<feature type="transmembrane region" description="Helical" evidence="1">
    <location>
        <begin position="187"/>
        <end position="208"/>
    </location>
</feature>
<proteinExistence type="predicted"/>
<dbReference type="PANTHER" id="PTHR42109">
    <property type="entry name" value="UNPLACED GENOMIC SCAFFOLD UM_SCAF_CONTIG_1.265, WHOLE GENOME SHOTGUN SEQUENCE"/>
    <property type="match status" value="1"/>
</dbReference>
<comment type="caution">
    <text evidence="3">The sequence shown here is derived from an EMBL/GenBank/DDBJ whole genome shotgun (WGS) entry which is preliminary data.</text>
</comment>
<dbReference type="Pfam" id="PF24800">
    <property type="entry name" value="DUF7702"/>
    <property type="match status" value="1"/>
</dbReference>
<sequence>MPLTPRQSLSLTLLILYTPALIPTTILLYRHSLGRAWGWLYLFVFTVLRIVGAALQFASGFSNSYSPKNGLRTAAGVLASIGVMTLLLGMLEGVEIVKPSLPSTRIPPRVWTLLHLSQYAAFILSIVYSSTGRDDLGCASAVIVACLFLAQVGIVLLFFSSLRREPSTPTSKSPASPRPLSRAKTTLLIRTLLLSIPFLAVRVAYMLLSTFTHGSIFTGKDLDNNNNNDAQTQTWTTAQLEEYTLPNVYIVAFMQYAMEIVVFALFVGGGFVVPASRGRKLWGKKKSEGESDETGSRAGLV</sequence>
<evidence type="ECO:0000313" key="4">
    <source>
        <dbReference type="Proteomes" id="UP001610446"/>
    </source>
</evidence>
<dbReference type="InterPro" id="IPR056119">
    <property type="entry name" value="DUF7702"/>
</dbReference>
<evidence type="ECO:0000256" key="1">
    <source>
        <dbReference type="SAM" id="Phobius"/>
    </source>
</evidence>
<feature type="transmembrane region" description="Helical" evidence="1">
    <location>
        <begin position="110"/>
        <end position="129"/>
    </location>
</feature>
<dbReference type="PANTHER" id="PTHR42109:SF2">
    <property type="entry name" value="INTEGRAL MEMBRANE PROTEIN"/>
    <property type="match status" value="1"/>
</dbReference>
<keyword evidence="1" id="KW-1133">Transmembrane helix</keyword>
<organism evidence="3 4">
    <name type="scientific">Aspergillus pseudoustus</name>
    <dbReference type="NCBI Taxonomy" id="1810923"/>
    <lineage>
        <taxon>Eukaryota</taxon>
        <taxon>Fungi</taxon>
        <taxon>Dikarya</taxon>
        <taxon>Ascomycota</taxon>
        <taxon>Pezizomycotina</taxon>
        <taxon>Eurotiomycetes</taxon>
        <taxon>Eurotiomycetidae</taxon>
        <taxon>Eurotiales</taxon>
        <taxon>Aspergillaceae</taxon>
        <taxon>Aspergillus</taxon>
        <taxon>Aspergillus subgen. Nidulantes</taxon>
    </lineage>
</organism>
<evidence type="ECO:0000313" key="3">
    <source>
        <dbReference type="EMBL" id="KAL2829061.1"/>
    </source>
</evidence>
<keyword evidence="1" id="KW-0472">Membrane</keyword>
<dbReference type="Proteomes" id="UP001610446">
    <property type="component" value="Unassembled WGS sequence"/>
</dbReference>
<reference evidence="3 4" key="1">
    <citation type="submission" date="2024-07" db="EMBL/GenBank/DDBJ databases">
        <title>Section-level genome sequencing and comparative genomics of Aspergillus sections Usti and Cavernicolus.</title>
        <authorList>
            <consortium name="Lawrence Berkeley National Laboratory"/>
            <person name="Nybo J.L."/>
            <person name="Vesth T.C."/>
            <person name="Theobald S."/>
            <person name="Frisvad J.C."/>
            <person name="Larsen T.O."/>
            <person name="Kjaerboelling I."/>
            <person name="Rothschild-Mancinelli K."/>
            <person name="Lyhne E.K."/>
            <person name="Kogle M.E."/>
            <person name="Barry K."/>
            <person name="Clum A."/>
            <person name="Na H."/>
            <person name="Ledsgaard L."/>
            <person name="Lin J."/>
            <person name="Lipzen A."/>
            <person name="Kuo A."/>
            <person name="Riley R."/>
            <person name="Mondo S."/>
            <person name="Labutti K."/>
            <person name="Haridas S."/>
            <person name="Pangalinan J."/>
            <person name="Salamov A.A."/>
            <person name="Simmons B.A."/>
            <person name="Magnuson J.K."/>
            <person name="Chen J."/>
            <person name="Drula E."/>
            <person name="Henrissat B."/>
            <person name="Wiebenga A."/>
            <person name="Lubbers R.J."/>
            <person name="Gomes A.C."/>
            <person name="Makela M.R."/>
            <person name="Stajich J."/>
            <person name="Grigoriev I.V."/>
            <person name="Mortensen U.H."/>
            <person name="De Vries R.P."/>
            <person name="Baker S.E."/>
            <person name="Andersen M.R."/>
        </authorList>
    </citation>
    <scope>NUCLEOTIDE SEQUENCE [LARGE SCALE GENOMIC DNA]</scope>
    <source>
        <strain evidence="3 4">CBS 123904</strain>
    </source>
</reference>
<feature type="transmembrane region" description="Helical" evidence="1">
    <location>
        <begin position="70"/>
        <end position="89"/>
    </location>
</feature>
<feature type="domain" description="DUF7702" evidence="2">
    <location>
        <begin position="3"/>
        <end position="272"/>
    </location>
</feature>
<feature type="transmembrane region" description="Helical" evidence="1">
    <location>
        <begin position="36"/>
        <end position="58"/>
    </location>
</feature>
<feature type="transmembrane region" description="Helical" evidence="1">
    <location>
        <begin position="141"/>
        <end position="162"/>
    </location>
</feature>
<dbReference type="EMBL" id="JBFXLU010000346">
    <property type="protein sequence ID" value="KAL2829061.1"/>
    <property type="molecule type" value="Genomic_DNA"/>
</dbReference>
<evidence type="ECO:0000259" key="2">
    <source>
        <dbReference type="Pfam" id="PF24800"/>
    </source>
</evidence>
<protein>
    <recommendedName>
        <fullName evidence="2">DUF7702 domain-containing protein</fullName>
    </recommendedName>
</protein>
<name>A0ABR4IN02_9EURO</name>
<feature type="transmembrane region" description="Helical" evidence="1">
    <location>
        <begin position="12"/>
        <end position="29"/>
    </location>
</feature>
<keyword evidence="1" id="KW-0812">Transmembrane</keyword>
<feature type="transmembrane region" description="Helical" evidence="1">
    <location>
        <begin position="253"/>
        <end position="276"/>
    </location>
</feature>
<accession>A0ABR4IN02</accession>
<keyword evidence="4" id="KW-1185">Reference proteome</keyword>